<reference evidence="6 7" key="1">
    <citation type="journal article" date="2012" name="J. Bacteriol.">
        <title>Complete genome sequences of Desulfosporosinus orientis DSM765T, Desulfosporosinus youngiae DSM17734T, Desulfosporosinus meridiei DSM13257T, and Desulfosporosinus acidiphilus DSM22704T.</title>
        <authorList>
            <person name="Pester M."/>
            <person name="Brambilla E."/>
            <person name="Alazard D."/>
            <person name="Rattei T."/>
            <person name="Weinmaier T."/>
            <person name="Han J."/>
            <person name="Lucas S."/>
            <person name="Lapidus A."/>
            <person name="Cheng J.F."/>
            <person name="Goodwin L."/>
            <person name="Pitluck S."/>
            <person name="Peters L."/>
            <person name="Ovchinnikova G."/>
            <person name="Teshima H."/>
            <person name="Detter J.C."/>
            <person name="Han C.S."/>
            <person name="Tapia R."/>
            <person name="Land M.L."/>
            <person name="Hauser L."/>
            <person name="Kyrpides N.C."/>
            <person name="Ivanova N.N."/>
            <person name="Pagani I."/>
            <person name="Huntmann M."/>
            <person name="Wei C.L."/>
            <person name="Davenport K.W."/>
            <person name="Daligault H."/>
            <person name="Chain P.S."/>
            <person name="Chen A."/>
            <person name="Mavromatis K."/>
            <person name="Markowitz V."/>
            <person name="Szeto E."/>
            <person name="Mikhailova N."/>
            <person name="Pati A."/>
            <person name="Wagner M."/>
            <person name="Woyke T."/>
            <person name="Ollivier B."/>
            <person name="Klenk H.P."/>
            <person name="Spring S."/>
            <person name="Loy A."/>
        </authorList>
    </citation>
    <scope>NUCLEOTIDE SEQUENCE [LARGE SCALE GENOMIC DNA]</scope>
    <source>
        <strain evidence="7">DSM 22704 / JCM 16185 / SJ4</strain>
    </source>
</reference>
<dbReference type="PROSITE" id="PS00060">
    <property type="entry name" value="ADH_IRON_2"/>
    <property type="match status" value="1"/>
</dbReference>
<gene>
    <name evidence="6" type="ordered locus">Desaci_3592</name>
</gene>
<dbReference type="Gene3D" id="3.40.50.1970">
    <property type="match status" value="1"/>
</dbReference>
<organism evidence="6 7">
    <name type="scientific">Desulfosporosinus acidiphilus (strain DSM 22704 / JCM 16185 / SJ4)</name>
    <dbReference type="NCBI Taxonomy" id="646529"/>
    <lineage>
        <taxon>Bacteria</taxon>
        <taxon>Bacillati</taxon>
        <taxon>Bacillota</taxon>
        <taxon>Clostridia</taxon>
        <taxon>Eubacteriales</taxon>
        <taxon>Desulfitobacteriaceae</taxon>
        <taxon>Desulfosporosinus</taxon>
    </lineage>
</organism>
<dbReference type="InterPro" id="IPR001670">
    <property type="entry name" value="ADH_Fe/GldA"/>
</dbReference>
<accession>I4D9J9</accession>
<keyword evidence="7" id="KW-1185">Reference proteome</keyword>
<dbReference type="STRING" id="646529.Desaci_3592"/>
<evidence type="ECO:0000256" key="3">
    <source>
        <dbReference type="ARBA" id="ARBA00023027"/>
    </source>
</evidence>
<feature type="domain" description="Alcohol dehydrogenase iron-type/glycerol dehydrogenase GldA" evidence="4">
    <location>
        <begin position="26"/>
        <end position="193"/>
    </location>
</feature>
<dbReference type="InterPro" id="IPR039697">
    <property type="entry name" value="Alcohol_dehydrogenase_Fe"/>
</dbReference>
<dbReference type="eggNOG" id="COG1454">
    <property type="taxonomic scope" value="Bacteria"/>
</dbReference>
<dbReference type="InterPro" id="IPR056798">
    <property type="entry name" value="ADH_Fe_C"/>
</dbReference>
<name>I4D9J9_DESAJ</name>
<dbReference type="FunFam" id="3.40.50.1970:FF:000003">
    <property type="entry name" value="Alcohol dehydrogenase, iron-containing"/>
    <property type="match status" value="1"/>
</dbReference>
<dbReference type="KEGG" id="dai:Desaci_3592"/>
<dbReference type="PANTHER" id="PTHR11496">
    <property type="entry name" value="ALCOHOL DEHYDROGENASE"/>
    <property type="match status" value="1"/>
</dbReference>
<dbReference type="CDD" id="cd08189">
    <property type="entry name" value="Fe-ADH-like"/>
    <property type="match status" value="1"/>
</dbReference>
<protein>
    <submittedName>
        <fullName evidence="6">Alcohol dehydrogenase, class IV</fullName>
    </submittedName>
</protein>
<feature type="domain" description="Fe-containing alcohol dehydrogenase-like C-terminal" evidence="5">
    <location>
        <begin position="205"/>
        <end position="395"/>
    </location>
</feature>
<dbReference type="Pfam" id="PF00465">
    <property type="entry name" value="Fe-ADH"/>
    <property type="match status" value="1"/>
</dbReference>
<evidence type="ECO:0000256" key="1">
    <source>
        <dbReference type="ARBA" id="ARBA00007358"/>
    </source>
</evidence>
<dbReference type="GO" id="GO:0004022">
    <property type="term" value="F:alcohol dehydrogenase (NAD+) activity"/>
    <property type="evidence" value="ECO:0007669"/>
    <property type="project" value="UniProtKB-ARBA"/>
</dbReference>
<dbReference type="SUPFAM" id="SSF56796">
    <property type="entry name" value="Dehydroquinate synthase-like"/>
    <property type="match status" value="1"/>
</dbReference>
<evidence type="ECO:0000259" key="4">
    <source>
        <dbReference type="Pfam" id="PF00465"/>
    </source>
</evidence>
<dbReference type="OrthoDB" id="5445534at2"/>
<dbReference type="AlphaFoldDB" id="I4D9J9"/>
<dbReference type="GO" id="GO:0046872">
    <property type="term" value="F:metal ion binding"/>
    <property type="evidence" value="ECO:0007669"/>
    <property type="project" value="InterPro"/>
</dbReference>
<keyword evidence="2" id="KW-0560">Oxidoreductase</keyword>
<comment type="similarity">
    <text evidence="1">Belongs to the iron-containing alcohol dehydrogenase family.</text>
</comment>
<dbReference type="Pfam" id="PF25137">
    <property type="entry name" value="ADH_Fe_C"/>
    <property type="match status" value="1"/>
</dbReference>
<proteinExistence type="inferred from homology"/>
<dbReference type="FunFam" id="1.20.1090.10:FF:000001">
    <property type="entry name" value="Aldehyde-alcohol dehydrogenase"/>
    <property type="match status" value="1"/>
</dbReference>
<dbReference type="PANTHER" id="PTHR11496:SF102">
    <property type="entry name" value="ALCOHOL DEHYDROGENASE 4"/>
    <property type="match status" value="1"/>
</dbReference>
<evidence type="ECO:0000313" key="6">
    <source>
        <dbReference type="EMBL" id="AFM42473.1"/>
    </source>
</evidence>
<dbReference type="HOGENOM" id="CLU_007207_0_0_9"/>
<dbReference type="RefSeq" id="WP_014828461.1">
    <property type="nucleotide sequence ID" value="NC_018068.1"/>
</dbReference>
<evidence type="ECO:0000259" key="5">
    <source>
        <dbReference type="Pfam" id="PF25137"/>
    </source>
</evidence>
<dbReference type="Gene3D" id="1.20.1090.10">
    <property type="entry name" value="Dehydroquinate synthase-like - alpha domain"/>
    <property type="match status" value="1"/>
</dbReference>
<keyword evidence="3" id="KW-0520">NAD</keyword>
<evidence type="ECO:0000313" key="7">
    <source>
        <dbReference type="Proteomes" id="UP000002892"/>
    </source>
</evidence>
<dbReference type="EMBL" id="CP003639">
    <property type="protein sequence ID" value="AFM42473.1"/>
    <property type="molecule type" value="Genomic_DNA"/>
</dbReference>
<sequence length="400" mass="44256">MYKLYCRLYQYVFKGASLLLPWREPQLLEGKNSLNKLPHIIKNQGIECLLIVTDRMIASLGLMDGFLKGLSEEGVAYIIYKETVPNPTIDNIEEALQLYHSNHCQGIVAFGGGSSMDCAKGVGARAARPDKIIPEMKGLFKVRRKIPPLFAIPTTSGTGSETTIAAVITDSRTHEKYAINDMALIPQTAVLDPLLTINLPPHITSTTGMDALTHAVEAYIGKSNTKRTKHYSREAVSLIFENLFQAYTDGQNIAARENMQRASYLAGLAFTRAYVGNVHAIAHTLGGFYSTPHGLANAVVLPYVLEYYGKNVYKPLAELADLVNLNIRQEDSNKTKAAVFIETIKTLNKNMGIPSKVDCIVEKDIPLMVGRALAESNPLYPVPKIMTKEDMTKIYYLIKE</sequence>
<dbReference type="Proteomes" id="UP000002892">
    <property type="component" value="Chromosome"/>
</dbReference>
<evidence type="ECO:0000256" key="2">
    <source>
        <dbReference type="ARBA" id="ARBA00023002"/>
    </source>
</evidence>
<dbReference type="InterPro" id="IPR018211">
    <property type="entry name" value="ADH_Fe_CS"/>
</dbReference>